<keyword evidence="13" id="KW-1185">Reference proteome</keyword>
<dbReference type="Proteomes" id="UP000472262">
    <property type="component" value="Unassembled WGS sequence"/>
</dbReference>
<dbReference type="InterPro" id="IPR020454">
    <property type="entry name" value="DAG/PE-bd"/>
</dbReference>
<dbReference type="InterPro" id="IPR011992">
    <property type="entry name" value="EF-hand-dom_pair"/>
</dbReference>
<dbReference type="Gene3D" id="1.10.840.10">
    <property type="entry name" value="Ras guanine-nucleotide exchange factors catalytic domain"/>
    <property type="match status" value="1"/>
</dbReference>
<dbReference type="GO" id="GO:0005509">
    <property type="term" value="F:calcium ion binding"/>
    <property type="evidence" value="ECO:0007669"/>
    <property type="project" value="InterPro"/>
</dbReference>
<feature type="compositionally biased region" description="Polar residues" evidence="8">
    <location>
        <begin position="592"/>
        <end position="605"/>
    </location>
</feature>
<dbReference type="SMART" id="SM00109">
    <property type="entry name" value="C1"/>
    <property type="match status" value="1"/>
</dbReference>
<dbReference type="AlphaFoldDB" id="A0A672RZL8"/>
<dbReference type="Ensembl" id="ENSSGRT00000101002.1">
    <property type="protein sequence ID" value="ENSSGRP00000094907.1"/>
    <property type="gene ID" value="ENSSGRG00000047478.1"/>
</dbReference>
<keyword evidence="2 7" id="KW-0344">Guanine-nucleotide releasing factor</keyword>
<dbReference type="CDD" id="cd20863">
    <property type="entry name" value="C1_RASGRP4"/>
    <property type="match status" value="1"/>
</dbReference>
<dbReference type="PROSITE" id="PS00018">
    <property type="entry name" value="EF_HAND_1"/>
    <property type="match status" value="1"/>
</dbReference>
<keyword evidence="3" id="KW-0479">Metal-binding</keyword>
<evidence type="ECO:0000256" key="2">
    <source>
        <dbReference type="ARBA" id="ARBA00022658"/>
    </source>
</evidence>
<evidence type="ECO:0000256" key="6">
    <source>
        <dbReference type="ARBA" id="ARBA00022837"/>
    </source>
</evidence>
<dbReference type="PROSITE" id="PS50081">
    <property type="entry name" value="ZF_DAG_PE_2"/>
    <property type="match status" value="1"/>
</dbReference>
<dbReference type="PROSITE" id="PS00479">
    <property type="entry name" value="ZF_DAG_PE_1"/>
    <property type="match status" value="1"/>
</dbReference>
<evidence type="ECO:0000256" key="3">
    <source>
        <dbReference type="ARBA" id="ARBA00022723"/>
    </source>
</evidence>
<evidence type="ECO:0000259" key="11">
    <source>
        <dbReference type="PROSITE" id="PS50222"/>
    </source>
</evidence>
<dbReference type="GO" id="GO:0007265">
    <property type="term" value="P:Ras protein signal transduction"/>
    <property type="evidence" value="ECO:0007669"/>
    <property type="project" value="TreeGrafter"/>
</dbReference>
<dbReference type="PROSITE" id="PS50009">
    <property type="entry name" value="RASGEF_CAT"/>
    <property type="match status" value="1"/>
</dbReference>
<feature type="domain" description="EF-hand" evidence="11">
    <location>
        <begin position="429"/>
        <end position="464"/>
    </location>
</feature>
<dbReference type="Gene3D" id="1.10.238.10">
    <property type="entry name" value="EF-hand"/>
    <property type="match status" value="1"/>
</dbReference>
<dbReference type="GO" id="GO:0005886">
    <property type="term" value="C:plasma membrane"/>
    <property type="evidence" value="ECO:0007669"/>
    <property type="project" value="TreeGrafter"/>
</dbReference>
<dbReference type="InterPro" id="IPR002219">
    <property type="entry name" value="PKC_DAG/PE"/>
</dbReference>
<proteinExistence type="inferred from homology"/>
<dbReference type="InterPro" id="IPR002048">
    <property type="entry name" value="EF_hand_dom"/>
</dbReference>
<gene>
    <name evidence="12" type="primary">LOC107596887</name>
</gene>
<dbReference type="FunFam" id="1.10.840.10:FF:000003">
    <property type="entry name" value="Ras guanyl-releasing protein 3 isoform 1"/>
    <property type="match status" value="1"/>
</dbReference>
<reference evidence="12" key="2">
    <citation type="submission" date="2025-09" db="UniProtKB">
        <authorList>
            <consortium name="Ensembl"/>
        </authorList>
    </citation>
    <scope>IDENTIFICATION</scope>
</reference>
<dbReference type="Pfam" id="PF00617">
    <property type="entry name" value="RasGEF"/>
    <property type="match status" value="1"/>
</dbReference>
<dbReference type="CDD" id="cd00155">
    <property type="entry name" value="RasGEF"/>
    <property type="match status" value="1"/>
</dbReference>
<dbReference type="SUPFAM" id="SSF47473">
    <property type="entry name" value="EF-hand"/>
    <property type="match status" value="1"/>
</dbReference>
<keyword evidence="5" id="KW-0862">Zinc</keyword>
<dbReference type="PRINTS" id="PR00008">
    <property type="entry name" value="DAGPEDOMAIN"/>
</dbReference>
<evidence type="ECO:0000313" key="13">
    <source>
        <dbReference type="Proteomes" id="UP000472262"/>
    </source>
</evidence>
<dbReference type="PROSITE" id="PS50222">
    <property type="entry name" value="EF_HAND_2"/>
    <property type="match status" value="1"/>
</dbReference>
<dbReference type="InterPro" id="IPR023578">
    <property type="entry name" value="Ras_GEF_dom_sf"/>
</dbReference>
<dbReference type="InterPro" id="IPR018247">
    <property type="entry name" value="EF_Hand_1_Ca_BS"/>
</dbReference>
<dbReference type="GO" id="GO:0008270">
    <property type="term" value="F:zinc ion binding"/>
    <property type="evidence" value="ECO:0007669"/>
    <property type="project" value="UniProtKB-KW"/>
</dbReference>
<dbReference type="Pfam" id="PF00130">
    <property type="entry name" value="C1_1"/>
    <property type="match status" value="1"/>
</dbReference>
<evidence type="ECO:0000259" key="10">
    <source>
        <dbReference type="PROSITE" id="PS50081"/>
    </source>
</evidence>
<dbReference type="InterPro" id="IPR001895">
    <property type="entry name" value="RASGEF_cat_dom"/>
</dbReference>
<dbReference type="Gene3D" id="3.30.60.20">
    <property type="match status" value="1"/>
</dbReference>
<evidence type="ECO:0000259" key="9">
    <source>
        <dbReference type="PROSITE" id="PS50009"/>
    </source>
</evidence>
<dbReference type="SMART" id="SM00147">
    <property type="entry name" value="RasGEF"/>
    <property type="match status" value="1"/>
</dbReference>
<feature type="region of interest" description="Disordered" evidence="8">
    <location>
        <begin position="584"/>
        <end position="649"/>
    </location>
</feature>
<dbReference type="PANTHER" id="PTHR23113">
    <property type="entry name" value="GUANINE NUCLEOTIDE EXCHANGE FACTOR"/>
    <property type="match status" value="1"/>
</dbReference>
<evidence type="ECO:0000256" key="8">
    <source>
        <dbReference type="SAM" id="MobiDB-lite"/>
    </source>
</evidence>
<evidence type="ECO:0000256" key="1">
    <source>
        <dbReference type="ARBA" id="ARBA00009566"/>
    </source>
</evidence>
<dbReference type="InterPro" id="IPR046349">
    <property type="entry name" value="C1-like_sf"/>
</dbReference>
<accession>A0A672RZL8</accession>
<reference evidence="12" key="1">
    <citation type="submission" date="2025-08" db="UniProtKB">
        <authorList>
            <consortium name="Ensembl"/>
        </authorList>
    </citation>
    <scope>IDENTIFICATION</scope>
</reference>
<dbReference type="InterPro" id="IPR008937">
    <property type="entry name" value="Ras-like_GEF"/>
</dbReference>
<feature type="domain" description="Ras-GEF" evidence="9">
    <location>
        <begin position="164"/>
        <end position="395"/>
    </location>
</feature>
<evidence type="ECO:0000256" key="5">
    <source>
        <dbReference type="ARBA" id="ARBA00022833"/>
    </source>
</evidence>
<dbReference type="SUPFAM" id="SSF48366">
    <property type="entry name" value="Ras GEF"/>
    <property type="match status" value="1"/>
</dbReference>
<dbReference type="SUPFAM" id="SSF57889">
    <property type="entry name" value="Cysteine-rich domain"/>
    <property type="match status" value="1"/>
</dbReference>
<evidence type="ECO:0000313" key="12">
    <source>
        <dbReference type="Ensembl" id="ENSSGRP00000094907.1"/>
    </source>
</evidence>
<comment type="similarity">
    <text evidence="1">Belongs to the RASGRP family.</text>
</comment>
<sequence length="649" mass="73169">MSFFLLLNTKEDILKNVSRKSRQEGGSVIKSRRPVQRRMTCPSPQEISRALQSPPAHSSFRSASLDELILRCLHCFDSDGKLIRGTQLVHMALMMHNWVVPSHIFVQKLLSLYPLQAPLFVIYLFGFCLSITMSEPSNPPVNVSQTPSPSVKKRKVSLLFDHMEPDEMAEHLSYLEFKNFCNVSFLDYHSYVVHGSVRNNPALERSVMLCNGVSQWVQLMILNKHTSQQRAEVFTKFIHVAQKLRALQNFNTLMAVIGGLCHSSISRLKDTASLLSSDVTKTLSELTELLSSYSNYSNYRRVYNDCTGFKVPILGVHLKDLISLNEALPDYLEDDKINLGKMQHLYSNISDLLAIHDCTPPFEANKDLLHLLTLSLDLCYTEDEIYELSYTKEPKNPKIQPVAPVKPPVVAEWGSGVTPRLDPDTISKHVKQMVDSIMKNYDLNMDGYISLEDFEKIAANFPFSFCTHESDREGEISREEITSYFMRGMSVCAKLGFNLHNLHNFHETTYKRPTFCDTCGGFLWGVIKQGYHCKDCGVNCHKHCKDVVGMECMKRLQVTSSSCPCTPGPVSGLHTKGNSWSSEEETFVFPNGNGSEHSKGQTSSDSDAEAATLSDRSTQTDPGVWTPVAKRKDRLPSQKQHPPLEKVLP</sequence>
<evidence type="ECO:0000256" key="4">
    <source>
        <dbReference type="ARBA" id="ARBA00022771"/>
    </source>
</evidence>
<dbReference type="PANTHER" id="PTHR23113:SF157">
    <property type="entry name" value="RAS GUANYL-RELEASING PROTEIN 4"/>
    <property type="match status" value="1"/>
</dbReference>
<dbReference type="GO" id="GO:0005085">
    <property type="term" value="F:guanyl-nucleotide exchange factor activity"/>
    <property type="evidence" value="ECO:0007669"/>
    <property type="project" value="UniProtKB-KW"/>
</dbReference>
<protein>
    <submittedName>
        <fullName evidence="12">RAS guanyl-releasing protein 1-like</fullName>
    </submittedName>
</protein>
<feature type="domain" description="Phorbol-ester/DAG-type" evidence="10">
    <location>
        <begin position="502"/>
        <end position="552"/>
    </location>
</feature>
<organism evidence="12 13">
    <name type="scientific">Sinocyclocheilus grahami</name>
    <name type="common">Dianchi golden-line fish</name>
    <name type="synonym">Barbus grahami</name>
    <dbReference type="NCBI Taxonomy" id="75366"/>
    <lineage>
        <taxon>Eukaryota</taxon>
        <taxon>Metazoa</taxon>
        <taxon>Chordata</taxon>
        <taxon>Craniata</taxon>
        <taxon>Vertebrata</taxon>
        <taxon>Euteleostomi</taxon>
        <taxon>Actinopterygii</taxon>
        <taxon>Neopterygii</taxon>
        <taxon>Teleostei</taxon>
        <taxon>Ostariophysi</taxon>
        <taxon>Cypriniformes</taxon>
        <taxon>Cyprinidae</taxon>
        <taxon>Cyprininae</taxon>
        <taxon>Sinocyclocheilus</taxon>
    </lineage>
</organism>
<keyword evidence="4" id="KW-0863">Zinc-finger</keyword>
<keyword evidence="6" id="KW-0106">Calcium</keyword>
<evidence type="ECO:0000256" key="7">
    <source>
        <dbReference type="PROSITE-ProRule" id="PRU00168"/>
    </source>
</evidence>
<name>A0A672RZL8_SINGR</name>
<dbReference type="FunFam" id="1.10.238.10:FF:000051">
    <property type="entry name" value="Ras guanyl-releasing protein 3 isoform 1"/>
    <property type="match status" value="1"/>
</dbReference>
<dbReference type="FunFam" id="3.30.60.20:FF:000037">
    <property type="entry name" value="RAS guanyl releasing protein 4"/>
    <property type="match status" value="1"/>
</dbReference>
<dbReference type="InterPro" id="IPR036964">
    <property type="entry name" value="RASGEF_cat_dom_sf"/>
</dbReference>